<name>A0A3Q7G065_SOLLC</name>
<dbReference type="InParanoid" id="A0A3Q7G065"/>
<sequence>MWVYIRTSKKPKDLVVKIVKEVAPSNSEELINDKDEEQLAHIIHGFLIVLDDVWDSQVVDFVEKAFSNNKSQPRGGRIMLTTRQQRVAEAVSAHPHNLENMSKGDSF</sequence>
<dbReference type="PaxDb" id="4081-Solyc04g015240.1.1"/>
<reference evidence="2" key="1">
    <citation type="journal article" date="2012" name="Nature">
        <title>The tomato genome sequence provides insights into fleshy fruit evolution.</title>
        <authorList>
            <consortium name="Tomato Genome Consortium"/>
        </authorList>
    </citation>
    <scope>NUCLEOTIDE SEQUENCE [LARGE SCALE GENOMIC DNA]</scope>
    <source>
        <strain evidence="2">cv. Heinz 1706</strain>
    </source>
</reference>
<dbReference type="InterPro" id="IPR002182">
    <property type="entry name" value="NB-ARC"/>
</dbReference>
<accession>A0A3Q7G065</accession>
<keyword evidence="3" id="KW-1185">Reference proteome</keyword>
<evidence type="ECO:0000313" key="3">
    <source>
        <dbReference type="Proteomes" id="UP000004994"/>
    </source>
</evidence>
<dbReference type="EnsemblPlants" id="Solyc04g015240.2.1">
    <property type="protein sequence ID" value="Solyc04g015240.2.1.1"/>
    <property type="gene ID" value="Solyc04g015240.2"/>
</dbReference>
<dbReference type="Proteomes" id="UP000004994">
    <property type="component" value="Chromosome 4"/>
</dbReference>
<organism evidence="2">
    <name type="scientific">Solanum lycopersicum</name>
    <name type="common">Tomato</name>
    <name type="synonym">Lycopersicon esculentum</name>
    <dbReference type="NCBI Taxonomy" id="4081"/>
    <lineage>
        <taxon>Eukaryota</taxon>
        <taxon>Viridiplantae</taxon>
        <taxon>Streptophyta</taxon>
        <taxon>Embryophyta</taxon>
        <taxon>Tracheophyta</taxon>
        <taxon>Spermatophyta</taxon>
        <taxon>Magnoliopsida</taxon>
        <taxon>eudicotyledons</taxon>
        <taxon>Gunneridae</taxon>
        <taxon>Pentapetalae</taxon>
        <taxon>asterids</taxon>
        <taxon>lamiids</taxon>
        <taxon>Solanales</taxon>
        <taxon>Solanaceae</taxon>
        <taxon>Solanoideae</taxon>
        <taxon>Solaneae</taxon>
        <taxon>Solanum</taxon>
        <taxon>Solanum subgen. Lycopersicon</taxon>
    </lineage>
</organism>
<evidence type="ECO:0000313" key="2">
    <source>
        <dbReference type="EnsemblPlants" id="Solyc04g015240.2.1.1"/>
    </source>
</evidence>
<dbReference type="Gramene" id="Solyc04g015240.2.1">
    <property type="protein sequence ID" value="Solyc04g015240.2.1.1"/>
    <property type="gene ID" value="Solyc04g015240.2"/>
</dbReference>
<dbReference type="OMA" id="VWEENVI"/>
<dbReference type="Pfam" id="PF00931">
    <property type="entry name" value="NB-ARC"/>
    <property type="match status" value="1"/>
</dbReference>
<dbReference type="SUPFAM" id="SSF52540">
    <property type="entry name" value="P-loop containing nucleoside triphosphate hydrolases"/>
    <property type="match status" value="1"/>
</dbReference>
<dbReference type="Gene3D" id="3.40.50.300">
    <property type="entry name" value="P-loop containing nucleotide triphosphate hydrolases"/>
    <property type="match status" value="1"/>
</dbReference>
<dbReference type="AlphaFoldDB" id="A0A3Q7G065"/>
<dbReference type="GO" id="GO:0043531">
    <property type="term" value="F:ADP binding"/>
    <property type="evidence" value="ECO:0007669"/>
    <property type="project" value="InterPro"/>
</dbReference>
<reference evidence="2" key="2">
    <citation type="submission" date="2019-01" db="UniProtKB">
        <authorList>
            <consortium name="EnsemblPlants"/>
        </authorList>
    </citation>
    <scope>IDENTIFICATION</scope>
    <source>
        <strain evidence="2">cv. Heinz 1706</strain>
    </source>
</reference>
<feature type="domain" description="NB-ARC" evidence="1">
    <location>
        <begin position="1"/>
        <end position="106"/>
    </location>
</feature>
<evidence type="ECO:0000259" key="1">
    <source>
        <dbReference type="Pfam" id="PF00931"/>
    </source>
</evidence>
<protein>
    <recommendedName>
        <fullName evidence="1">NB-ARC domain-containing protein</fullName>
    </recommendedName>
</protein>
<proteinExistence type="predicted"/>
<dbReference type="InterPro" id="IPR027417">
    <property type="entry name" value="P-loop_NTPase"/>
</dbReference>